<dbReference type="PANTHER" id="PTHR12526">
    <property type="entry name" value="GLYCOSYLTRANSFERASE"/>
    <property type="match status" value="1"/>
</dbReference>
<dbReference type="RefSeq" id="WP_102242237.1">
    <property type="nucleotide sequence ID" value="NZ_CP025704.1"/>
</dbReference>
<dbReference type="AlphaFoldDB" id="A0A2K9NN74"/>
<dbReference type="EMBL" id="CP025704">
    <property type="protein sequence ID" value="AUN96942.1"/>
    <property type="molecule type" value="Genomic_DNA"/>
</dbReference>
<dbReference type="Pfam" id="PF00534">
    <property type="entry name" value="Glycos_transf_1"/>
    <property type="match status" value="1"/>
</dbReference>
<dbReference type="Gene3D" id="3.40.50.2000">
    <property type="entry name" value="Glycogen Phosphorylase B"/>
    <property type="match status" value="2"/>
</dbReference>
<evidence type="ECO:0000313" key="2">
    <source>
        <dbReference type="Proteomes" id="UP000235584"/>
    </source>
</evidence>
<keyword evidence="2" id="KW-1185">Reference proteome</keyword>
<organism evidence="1 2">
    <name type="scientific">Bacteriovorax stolpii</name>
    <name type="common">Bdellovibrio stolpii</name>
    <dbReference type="NCBI Taxonomy" id="960"/>
    <lineage>
        <taxon>Bacteria</taxon>
        <taxon>Pseudomonadati</taxon>
        <taxon>Bdellovibrionota</taxon>
        <taxon>Bacteriovoracia</taxon>
        <taxon>Bacteriovoracales</taxon>
        <taxon>Bacteriovoracaceae</taxon>
        <taxon>Bacteriovorax</taxon>
    </lineage>
</organism>
<gene>
    <name evidence="1" type="ORF">C0V70_02230</name>
</gene>
<dbReference type="SUPFAM" id="SSF53756">
    <property type="entry name" value="UDP-Glycosyltransferase/glycogen phosphorylase"/>
    <property type="match status" value="1"/>
</dbReference>
<dbReference type="InterPro" id="IPR001296">
    <property type="entry name" value="Glyco_trans_1"/>
</dbReference>
<dbReference type="KEGG" id="bsto:C0V70_02230"/>
<evidence type="ECO:0000313" key="1">
    <source>
        <dbReference type="EMBL" id="AUN96942.1"/>
    </source>
</evidence>
<reference evidence="1 2" key="1">
    <citation type="submission" date="2018-01" db="EMBL/GenBank/DDBJ databases">
        <title>Complete genome sequence of Bacteriovorax stolpii DSM12778.</title>
        <authorList>
            <person name="Tang B."/>
            <person name="Chang J."/>
        </authorList>
    </citation>
    <scope>NUCLEOTIDE SEQUENCE [LARGE SCALE GENOMIC DNA]</scope>
    <source>
        <strain evidence="1 2">DSM 12778</strain>
    </source>
</reference>
<sequence>MKIVFSHSGVLPVIGYGGIERILFWHMVELARLGHKVVLIGHPDSKVKEYGIELIPMKMEGKEWTTQIPEDADIIHLSYNYRVPGNIPTIITVHGNGQPGEIFDKNSVFVSKRHAEVHGSTQFVHNAIDLAEYPYQPKKKRAWNDFLFLAKASWRVKNLKDSVKAARSTGRHLHVAGGRWWGLSRYVHNHGVVGGDKKMEIIRNCDFMVFPVRWPEPFGIAVIEAMSQGLPVIGSPYGSLPELITKDVGFIAHNYSELEKFVREDHSKTFDPDKIRKYVEDNFNVNQHALSYLELYKRVINGESLNQTNPTFQFAERAENLLPF</sequence>
<accession>A0A2K9NN74</accession>
<name>A0A2K9NN74_BACTC</name>
<dbReference type="GO" id="GO:0016757">
    <property type="term" value="F:glycosyltransferase activity"/>
    <property type="evidence" value="ECO:0007669"/>
    <property type="project" value="InterPro"/>
</dbReference>
<proteinExistence type="predicted"/>
<dbReference type="Proteomes" id="UP000235584">
    <property type="component" value="Chromosome"/>
</dbReference>
<dbReference type="PANTHER" id="PTHR12526:SF595">
    <property type="entry name" value="BLL5217 PROTEIN"/>
    <property type="match status" value="1"/>
</dbReference>
<protein>
    <submittedName>
        <fullName evidence="1">Uncharacterized protein</fullName>
    </submittedName>
</protein>